<reference evidence="1 2" key="1">
    <citation type="submission" date="2020-11" db="EMBL/GenBank/DDBJ databases">
        <title>Kefir isolates.</title>
        <authorList>
            <person name="Marcisauskas S."/>
            <person name="Kim Y."/>
            <person name="Blasche S."/>
        </authorList>
    </citation>
    <scope>NUCLEOTIDE SEQUENCE [LARGE SCALE GENOMIC DNA]</scope>
    <source>
        <strain evidence="1 2">OG2</strain>
    </source>
</reference>
<accession>A0A9P7BAX2</accession>
<dbReference type="OrthoDB" id="10632309at2759"/>
<keyword evidence="2" id="KW-1185">Reference proteome</keyword>
<gene>
    <name evidence="1" type="ORF">C6P45_004827</name>
</gene>
<dbReference type="InterPro" id="IPR012337">
    <property type="entry name" value="RNaseH-like_sf"/>
</dbReference>
<dbReference type="EMBL" id="PUHR01000071">
    <property type="protein sequence ID" value="KAG0668319.1"/>
    <property type="molecule type" value="Genomic_DNA"/>
</dbReference>
<dbReference type="AlphaFoldDB" id="A0A9P7BAX2"/>
<proteinExistence type="predicted"/>
<evidence type="ECO:0000313" key="2">
    <source>
        <dbReference type="Proteomes" id="UP000750334"/>
    </source>
</evidence>
<dbReference type="Proteomes" id="UP000750334">
    <property type="component" value="Unassembled WGS sequence"/>
</dbReference>
<name>A0A9P7BAX2_MAUEX</name>
<organism evidence="1 2">
    <name type="scientific">Maudiozyma exigua</name>
    <name type="common">Yeast</name>
    <name type="synonym">Kazachstania exigua</name>
    <dbReference type="NCBI Taxonomy" id="34358"/>
    <lineage>
        <taxon>Eukaryota</taxon>
        <taxon>Fungi</taxon>
        <taxon>Dikarya</taxon>
        <taxon>Ascomycota</taxon>
        <taxon>Saccharomycotina</taxon>
        <taxon>Saccharomycetes</taxon>
        <taxon>Saccharomycetales</taxon>
        <taxon>Saccharomycetaceae</taxon>
        <taxon>Maudiozyma</taxon>
    </lineage>
</organism>
<evidence type="ECO:0000313" key="1">
    <source>
        <dbReference type="EMBL" id="KAG0668319.1"/>
    </source>
</evidence>
<sequence length="321" mass="37319">MLANLFTETATKIDMTNSISTCCTDNASNVMDSSQHFLPNSDYPSFSSHESWLVHQLQLFVEALIEDIGSLFCPINDISSNLEISKDSIADNETQVNDEPENDNWTFYFQSYSSPDIIKRLFKLSRKLRATVNLKEKFIAIVGSLSCSESPKRWNSTFYALQHFLEQIDGYKQFSELFNNVNDRDTFKFNCSENDVIIAKTFYEILTPFEALTKPLSQNTPLSICKLPLMFYIREIMKISRKQLEKYLKRGIYFEKFDKKFNKYLRFNLKGKYITYLASLFFIDSDVVIENAKAYSIDWLKSLTDLSFQLLNCEFKGRNGL</sequence>
<dbReference type="SUPFAM" id="SSF53098">
    <property type="entry name" value="Ribonuclease H-like"/>
    <property type="match status" value="1"/>
</dbReference>
<comment type="caution">
    <text evidence="1">The sequence shown here is derived from an EMBL/GenBank/DDBJ whole genome shotgun (WGS) entry which is preliminary data.</text>
</comment>
<protein>
    <submittedName>
        <fullName evidence="1">Uncharacterized protein</fullName>
    </submittedName>
</protein>